<evidence type="ECO:0000313" key="12">
    <source>
        <dbReference type="Proteomes" id="UP000528734"/>
    </source>
</evidence>
<evidence type="ECO:0000256" key="5">
    <source>
        <dbReference type="PIRSR" id="PIRSR617512-1"/>
    </source>
</evidence>
<evidence type="ECO:0000256" key="6">
    <source>
        <dbReference type="PIRSR" id="PIRSR617512-2"/>
    </source>
</evidence>
<feature type="domain" description="Pyrrolo-quinoline quinone repeat" evidence="10">
    <location>
        <begin position="39"/>
        <end position="340"/>
    </location>
</feature>
<dbReference type="EMBL" id="JAAVLW010000003">
    <property type="protein sequence ID" value="NOJ46662.1"/>
    <property type="molecule type" value="Genomic_DNA"/>
</dbReference>
<feature type="binding site" evidence="6">
    <location>
        <position position="128"/>
    </location>
    <ligand>
        <name>pyrroloquinoline quinone</name>
        <dbReference type="ChEBI" id="CHEBI:58442"/>
    </ligand>
</feature>
<dbReference type="NCBIfam" id="TIGR03075">
    <property type="entry name" value="PQQ_enz_alc_DH"/>
    <property type="match status" value="1"/>
</dbReference>
<feature type="binding site" evidence="6">
    <location>
        <position position="528"/>
    </location>
    <ligand>
        <name>pyrroloquinoline quinone</name>
        <dbReference type="ChEBI" id="CHEBI:58442"/>
    </ligand>
</feature>
<dbReference type="Pfam" id="PF01011">
    <property type="entry name" value="PQQ"/>
    <property type="match status" value="2"/>
</dbReference>
<dbReference type="Proteomes" id="UP000528734">
    <property type="component" value="Unassembled WGS sequence"/>
</dbReference>
<dbReference type="SUPFAM" id="SSF50998">
    <property type="entry name" value="Quinoprotein alcohol dehydrogenase-like"/>
    <property type="match status" value="1"/>
</dbReference>
<sequence>MKSIAFAASLVVLVPLGASAQTTEQLVKGATDTANVLNYGMGYNLQRFSPLTQINKDNVKNLVPVWNYSFADDRSAQSQPLVYQGVIYVTSHNATMAVDAKTGKQIWKTKVEYPAETPRIVCCGIINRGAAIHNGKLFRTTLDAHVIALDMKTGKELWRQKAADFKEGYSMTVAPLVADGVVITGISGAEFGTRGFIEGYDPETGKRLWRTHTIPSPDEPGGDTWKGDTWKLGGGSTWITGSYDPELNTVYWGVGNPGPFNAAVRPGDNLYTCAVLALEPKTGKIKWHYQFSPNNPFDYDAVAEMVLADVTIEGKPTKVLMDANRNGFFYVLDRTNGKLLAANPYVKVNWASGIDMKTGRPIETEISKEAREGKKVTVQPSILGGKNWEPMSYNPQTGLAYANTLNFGGNYKAEPAVFKQGEWYLGMDLTDIWAWPDGPRGYLKAIDPMTGKSKWEVGSDIPRFSGVLSTAGGLVFSGQLTGEFDAFDANDGKKLWSFQTGSGIEGQPVTWQQDGVQYIAVTSGYGGVYSIFSGDERLANVPTGGSLWVFAVKN</sequence>
<feature type="signal peptide" evidence="9">
    <location>
        <begin position="1"/>
        <end position="20"/>
    </location>
</feature>
<keyword evidence="9" id="KW-0732">Signal</keyword>
<evidence type="ECO:0000256" key="7">
    <source>
        <dbReference type="PIRSR" id="PIRSR617512-3"/>
    </source>
</evidence>
<dbReference type="GO" id="GO:0016614">
    <property type="term" value="F:oxidoreductase activity, acting on CH-OH group of donors"/>
    <property type="evidence" value="ECO:0007669"/>
    <property type="project" value="InterPro"/>
</dbReference>
<evidence type="ECO:0000256" key="9">
    <source>
        <dbReference type="SAM" id="SignalP"/>
    </source>
</evidence>
<keyword evidence="7" id="KW-0106">Calcium</keyword>
<proteinExistence type="inferred from homology"/>
<keyword evidence="3 6" id="KW-0634">PQQ</keyword>
<evidence type="ECO:0000256" key="3">
    <source>
        <dbReference type="ARBA" id="ARBA00022891"/>
    </source>
</evidence>
<keyword evidence="2 7" id="KW-0479">Metal-binding</keyword>
<dbReference type="InterPro" id="IPR034119">
    <property type="entry name" value="ADHI"/>
</dbReference>
<evidence type="ECO:0000313" key="11">
    <source>
        <dbReference type="EMBL" id="NOJ46662.1"/>
    </source>
</evidence>
<comment type="caution">
    <text evidence="11">The sequence shown here is derived from an EMBL/GenBank/DDBJ whole genome shotgun (WGS) entry which is preliminary data.</text>
</comment>
<reference evidence="11 12" key="1">
    <citation type="submission" date="2020-03" db="EMBL/GenBank/DDBJ databases">
        <title>Bradyrhizobium diversity isolated from nodules of Muelleranthus trifoliolatus.</title>
        <authorList>
            <person name="Klepa M."/>
            <person name="Helene L."/>
            <person name="Hungria M."/>
        </authorList>
    </citation>
    <scope>NUCLEOTIDE SEQUENCE [LARGE SCALE GENOMIC DNA]</scope>
    <source>
        <strain evidence="11 12">WSM 1744</strain>
    </source>
</reference>
<feature type="binding site" evidence="6">
    <location>
        <position position="172"/>
    </location>
    <ligand>
        <name>pyrroloquinoline quinone</name>
        <dbReference type="ChEBI" id="CHEBI:58442"/>
    </ligand>
</feature>
<feature type="binding site" evidence="7">
    <location>
        <position position="298"/>
    </location>
    <ligand>
        <name>Ca(2+)</name>
        <dbReference type="ChEBI" id="CHEBI:29108"/>
    </ligand>
</feature>
<evidence type="ECO:0000256" key="2">
    <source>
        <dbReference type="ARBA" id="ARBA00022723"/>
    </source>
</evidence>
<comment type="cofactor">
    <cofactor evidence="6">
        <name>pyrroloquinoline quinone</name>
        <dbReference type="ChEBI" id="CHEBI:58442"/>
    </cofactor>
    <text evidence="6">Binds 1 PQQ group per subunit.</text>
</comment>
<feature type="binding site" evidence="6">
    <location>
        <begin position="188"/>
        <end position="189"/>
    </location>
    <ligand>
        <name>pyrroloquinoline quinone</name>
        <dbReference type="ChEBI" id="CHEBI:58442"/>
    </ligand>
</feature>
<feature type="disulfide bond" evidence="8">
    <location>
        <begin position="122"/>
        <end position="123"/>
    </location>
</feature>
<protein>
    <submittedName>
        <fullName evidence="11">PQQ-dependent dehydrogenase, methanol/ethanol family</fullName>
        <ecNumber evidence="11">1.1.2.-</ecNumber>
    </submittedName>
</protein>
<feature type="domain" description="Pyrrolo-quinoline quinone repeat" evidence="10">
    <location>
        <begin position="439"/>
        <end position="519"/>
    </location>
</feature>
<organism evidence="11 12">
    <name type="scientific">Bradyrhizobium archetypum</name>
    <dbReference type="NCBI Taxonomy" id="2721160"/>
    <lineage>
        <taxon>Bacteria</taxon>
        <taxon>Pseudomonadati</taxon>
        <taxon>Pseudomonadota</taxon>
        <taxon>Alphaproteobacteria</taxon>
        <taxon>Hyphomicrobiales</taxon>
        <taxon>Nitrobacteraceae</taxon>
        <taxon>Bradyrhizobium</taxon>
    </lineage>
</organism>
<keyword evidence="8" id="KW-1015">Disulfide bond</keyword>
<dbReference type="PANTHER" id="PTHR32303">
    <property type="entry name" value="QUINOPROTEIN ALCOHOL DEHYDROGENASE (CYTOCHROME C)"/>
    <property type="match status" value="1"/>
</dbReference>
<evidence type="ECO:0000256" key="8">
    <source>
        <dbReference type="PIRSR" id="PIRSR617512-4"/>
    </source>
</evidence>
<name>A0A7Y4H4S6_9BRAD</name>
<dbReference type="CDD" id="cd10277">
    <property type="entry name" value="PQQ_ADH_I"/>
    <property type="match status" value="1"/>
</dbReference>
<dbReference type="GO" id="GO:0016020">
    <property type="term" value="C:membrane"/>
    <property type="evidence" value="ECO:0007669"/>
    <property type="project" value="InterPro"/>
</dbReference>
<keyword evidence="4 11" id="KW-0560">Oxidoreductase</keyword>
<dbReference type="EC" id="1.1.2.-" evidence="11"/>
<accession>A0A7Y4H4S6</accession>
<comment type="cofactor">
    <cofactor evidence="7">
        <name>Ca(2+)</name>
        <dbReference type="ChEBI" id="CHEBI:29108"/>
    </cofactor>
    <text evidence="7">Binds 1 Ca(2+) ion per subunit.</text>
</comment>
<keyword evidence="12" id="KW-1185">Reference proteome</keyword>
<dbReference type="InterPro" id="IPR018391">
    <property type="entry name" value="PQQ_b-propeller_rpt"/>
</dbReference>
<dbReference type="PANTHER" id="PTHR32303:SF20">
    <property type="entry name" value="QUINOPROTEIN ETHANOL DEHYDROGENASE"/>
    <property type="match status" value="1"/>
</dbReference>
<evidence type="ECO:0000256" key="4">
    <source>
        <dbReference type="ARBA" id="ARBA00023002"/>
    </source>
</evidence>
<dbReference type="InterPro" id="IPR002372">
    <property type="entry name" value="PQQ_rpt_dom"/>
</dbReference>
<gene>
    <name evidence="11" type="ORF">HCN50_10460</name>
</gene>
<dbReference type="AlphaFoldDB" id="A0A7Y4H4S6"/>
<feature type="binding site" evidence="7">
    <location>
        <position position="190"/>
    </location>
    <ligand>
        <name>Ca(2+)</name>
        <dbReference type="ChEBI" id="CHEBI:29108"/>
    </ligand>
</feature>
<evidence type="ECO:0000256" key="1">
    <source>
        <dbReference type="ARBA" id="ARBA00008156"/>
    </source>
</evidence>
<feature type="chain" id="PRO_5031436186" evidence="9">
    <location>
        <begin position="21"/>
        <end position="554"/>
    </location>
</feature>
<evidence type="ECO:0000259" key="10">
    <source>
        <dbReference type="Pfam" id="PF01011"/>
    </source>
</evidence>
<dbReference type="SMART" id="SM00564">
    <property type="entry name" value="PQQ"/>
    <property type="match status" value="6"/>
</dbReference>
<feature type="active site" description="Proton acceptor" evidence="5">
    <location>
        <position position="298"/>
    </location>
</feature>
<feature type="binding site" evidence="6">
    <location>
        <begin position="387"/>
        <end position="388"/>
    </location>
    <ligand>
        <name>pyrroloquinoline quinone</name>
        <dbReference type="ChEBI" id="CHEBI:58442"/>
    </ligand>
</feature>
<dbReference type="GO" id="GO:0005509">
    <property type="term" value="F:calcium ion binding"/>
    <property type="evidence" value="ECO:0007669"/>
    <property type="project" value="InterPro"/>
</dbReference>
<comment type="similarity">
    <text evidence="1">Belongs to the bacterial PQQ dehydrogenase family.</text>
</comment>
<feature type="binding site" evidence="7">
    <location>
        <position position="256"/>
    </location>
    <ligand>
        <name>Ca(2+)</name>
        <dbReference type="ChEBI" id="CHEBI:29108"/>
    </ligand>
</feature>
<dbReference type="InterPro" id="IPR011047">
    <property type="entry name" value="Quinoprotein_ADH-like_sf"/>
</dbReference>
<dbReference type="Gene3D" id="2.140.10.10">
    <property type="entry name" value="Quinoprotein alcohol dehydrogenase-like superfamily"/>
    <property type="match status" value="1"/>
</dbReference>
<dbReference type="RefSeq" id="WP_171709550.1">
    <property type="nucleotide sequence ID" value="NZ_JAAVLW010000003.1"/>
</dbReference>
<dbReference type="InterPro" id="IPR017512">
    <property type="entry name" value="PQQ_MeOH/EtOH_DH"/>
</dbReference>